<dbReference type="Proteomes" id="UP001529510">
    <property type="component" value="Unassembled WGS sequence"/>
</dbReference>
<comment type="caution">
    <text evidence="2">The sequence shown here is derived from an EMBL/GenBank/DDBJ whole genome shotgun (WGS) entry which is preliminary data.</text>
</comment>
<dbReference type="EMBL" id="JAMKFB020000024">
    <property type="protein sequence ID" value="KAL0156919.1"/>
    <property type="molecule type" value="Genomic_DNA"/>
</dbReference>
<reference evidence="2 3" key="1">
    <citation type="submission" date="2024-05" db="EMBL/GenBank/DDBJ databases">
        <title>Genome sequencing and assembly of Indian major carp, Cirrhinus mrigala (Hamilton, 1822).</title>
        <authorList>
            <person name="Mohindra V."/>
            <person name="Chowdhury L.M."/>
            <person name="Lal K."/>
            <person name="Jena J.K."/>
        </authorList>
    </citation>
    <scope>NUCLEOTIDE SEQUENCE [LARGE SCALE GENOMIC DNA]</scope>
    <source>
        <strain evidence="2">CM1030</strain>
        <tissue evidence="2">Blood</tissue>
    </source>
</reference>
<name>A0ABD0N452_CIRMR</name>
<evidence type="ECO:0000313" key="2">
    <source>
        <dbReference type="EMBL" id="KAL0156919.1"/>
    </source>
</evidence>
<keyword evidence="3" id="KW-1185">Reference proteome</keyword>
<evidence type="ECO:0000313" key="3">
    <source>
        <dbReference type="Proteomes" id="UP001529510"/>
    </source>
</evidence>
<feature type="region of interest" description="Disordered" evidence="1">
    <location>
        <begin position="29"/>
        <end position="53"/>
    </location>
</feature>
<sequence>LKAMSCLLEKQHNLLKLIIQKMEITSEADEYDGPHNPKALKQPTFSSSQKSKW</sequence>
<accession>A0ABD0N452</accession>
<proteinExistence type="predicted"/>
<protein>
    <submittedName>
        <fullName evidence="2">Uncharacterized protein</fullName>
    </submittedName>
</protein>
<organism evidence="2 3">
    <name type="scientific">Cirrhinus mrigala</name>
    <name type="common">Mrigala</name>
    <dbReference type="NCBI Taxonomy" id="683832"/>
    <lineage>
        <taxon>Eukaryota</taxon>
        <taxon>Metazoa</taxon>
        <taxon>Chordata</taxon>
        <taxon>Craniata</taxon>
        <taxon>Vertebrata</taxon>
        <taxon>Euteleostomi</taxon>
        <taxon>Actinopterygii</taxon>
        <taxon>Neopterygii</taxon>
        <taxon>Teleostei</taxon>
        <taxon>Ostariophysi</taxon>
        <taxon>Cypriniformes</taxon>
        <taxon>Cyprinidae</taxon>
        <taxon>Labeoninae</taxon>
        <taxon>Labeonini</taxon>
        <taxon>Cirrhinus</taxon>
    </lineage>
</organism>
<dbReference type="AlphaFoldDB" id="A0ABD0N452"/>
<feature type="compositionally biased region" description="Polar residues" evidence="1">
    <location>
        <begin position="43"/>
        <end position="53"/>
    </location>
</feature>
<gene>
    <name evidence="2" type="ORF">M9458_048165</name>
</gene>
<evidence type="ECO:0000256" key="1">
    <source>
        <dbReference type="SAM" id="MobiDB-lite"/>
    </source>
</evidence>
<feature type="non-terminal residue" evidence="2">
    <location>
        <position position="53"/>
    </location>
</feature>
<feature type="non-terminal residue" evidence="2">
    <location>
        <position position="1"/>
    </location>
</feature>